<reference evidence="3 5" key="1">
    <citation type="journal article" date="2012" name="Mol. Microbiol.">
        <title>The genetic and structural basis of two distinct terminal side branch residues in stewartan and amylovoran exopolysaccharides and their potential role in host adaptation.</title>
        <authorList>
            <person name="Wang X."/>
            <person name="Yang F."/>
            <person name="von Bodman S.B."/>
        </authorList>
    </citation>
    <scope>NUCLEOTIDE SEQUENCE [LARGE SCALE GENOMIC DNA]</scope>
    <source>
        <strain evidence="3 5">DC283</strain>
    </source>
</reference>
<gene>
    <name evidence="3" type="ORF">CKS_0808</name>
    <name evidence="4" type="ORF">CKS_0826</name>
    <name evidence="2" type="ORF">DSJ_00780</name>
</gene>
<evidence type="ECO:0000313" key="3">
    <source>
        <dbReference type="EMBL" id="EHT97796.1"/>
    </source>
</evidence>
<evidence type="ECO:0000313" key="6">
    <source>
        <dbReference type="Proteomes" id="UP000192380"/>
    </source>
</evidence>
<proteinExistence type="predicted"/>
<reference evidence="3" key="2">
    <citation type="submission" date="2012-01" db="EMBL/GenBank/DDBJ databases">
        <authorList>
            <person name="Biehl B.S."/>
            <person name="Ding Y."/>
            <person name="Dugan-Rocha S.P."/>
            <person name="Gibbs R.A."/>
            <person name="Glasner J.D."/>
            <person name="Kovar C."/>
            <person name="Muzny D.M."/>
            <person name="Neeno-Eckwall E.C."/>
            <person name="Perna N.T."/>
            <person name="Qin X."/>
            <person name="von Bodman S.B."/>
            <person name="Weinstock G.M."/>
        </authorList>
    </citation>
    <scope>NUCLEOTIDE SEQUENCE</scope>
    <source>
        <strain evidence="3">DC283</strain>
    </source>
</reference>
<dbReference type="KEGG" id="pstw:DSJ_00780"/>
<dbReference type="Proteomes" id="UP000005050">
    <property type="component" value="Unassembled WGS sequence"/>
</dbReference>
<keyword evidence="6" id="KW-1185">Reference proteome</keyword>
<dbReference type="EMBL" id="CP017581">
    <property type="protein sequence ID" value="ARF48060.1"/>
    <property type="molecule type" value="Genomic_DNA"/>
</dbReference>
<dbReference type="AlphaFoldDB" id="H3RLB2"/>
<evidence type="ECO:0000313" key="2">
    <source>
        <dbReference type="EMBL" id="ARF48060.1"/>
    </source>
</evidence>
<evidence type="ECO:0008006" key="7">
    <source>
        <dbReference type="Google" id="ProtNLM"/>
    </source>
</evidence>
<protein>
    <recommendedName>
        <fullName evidence="7">ATPase</fullName>
    </recommendedName>
</protein>
<dbReference type="OrthoDB" id="6199459at2"/>
<dbReference type="Proteomes" id="UP000192380">
    <property type="component" value="Chromosome"/>
</dbReference>
<evidence type="ECO:0000313" key="5">
    <source>
        <dbReference type="Proteomes" id="UP000005050"/>
    </source>
</evidence>
<dbReference type="EMBL" id="AHIE01000041">
    <property type="protein sequence ID" value="EHT97796.1"/>
    <property type="molecule type" value="Genomic_DNA"/>
</dbReference>
<dbReference type="PATRIC" id="fig|660596.6.peg.5235"/>
<feature type="region of interest" description="Disordered" evidence="1">
    <location>
        <begin position="134"/>
        <end position="159"/>
    </location>
</feature>
<accession>H3RLB2</accession>
<dbReference type="RefSeq" id="WP_006122301.1">
    <property type="nucleotide sequence ID" value="NZ_AHIE01000041.1"/>
</dbReference>
<name>H3RLB2_PANSE</name>
<organism evidence="3 5">
    <name type="scientific">Pantoea stewartii subsp. stewartii DC283</name>
    <dbReference type="NCBI Taxonomy" id="660596"/>
    <lineage>
        <taxon>Bacteria</taxon>
        <taxon>Pseudomonadati</taxon>
        <taxon>Pseudomonadota</taxon>
        <taxon>Gammaproteobacteria</taxon>
        <taxon>Enterobacterales</taxon>
        <taxon>Erwiniaceae</taxon>
        <taxon>Pantoea</taxon>
    </lineage>
</organism>
<evidence type="ECO:0000256" key="1">
    <source>
        <dbReference type="SAM" id="MobiDB-lite"/>
    </source>
</evidence>
<reference evidence="2 6" key="3">
    <citation type="submission" date="2016-10" db="EMBL/GenBank/DDBJ databases">
        <title>Complete Genome Assembly of Pantoea stewartii subsp. stewartii DC283, a Corn Pathogen.</title>
        <authorList>
            <person name="Duong D.A."/>
            <person name="Stevens A.M."/>
            <person name="Jensen R.V."/>
        </authorList>
    </citation>
    <scope>NUCLEOTIDE SEQUENCE [LARGE SCALE GENOMIC DNA]</scope>
    <source>
        <strain evidence="2 6">DC283</strain>
    </source>
</reference>
<dbReference type="EMBL" id="AHIE01000041">
    <property type="protein sequence ID" value="EHT97814.1"/>
    <property type="molecule type" value="Genomic_DNA"/>
</dbReference>
<sequence>MKVLFAYCNELKRSVSIDEARREYFALDEQERKRFTFTCDDHNCRVTVTGVNYHLKAEDDEKFITAHFRSRTPHHPECEWRKFTEEREQGQRCDESDDDYKERSLKSLLHDYVDSFDPFIAGSDKEVDTSTATLTHSGHHVSLSDEPENQTGDPGKSRYTRTSQLQRFIDTWQEAKNKLKPEEFNALTINIVNYGRVPYAEYVTHISKGLHNPHNGVIFGGATDFKAFGDGFRLRFYDKVDGKKLILYVDKKIVGRSRQGRYIKDILNTPDIRYFKVYLLNPTFSGRTDAGGNSVINLEITDLRQMVVYLGAAVKTKTDDSASEESEG</sequence>
<evidence type="ECO:0000313" key="4">
    <source>
        <dbReference type="EMBL" id="EHT97814.1"/>
    </source>
</evidence>